<dbReference type="EMBL" id="LVEA01000096">
    <property type="protein sequence ID" value="KYL00759.1"/>
    <property type="molecule type" value="Genomic_DNA"/>
</dbReference>
<dbReference type="Proteomes" id="UP000075816">
    <property type="component" value="Unassembled WGS sequence"/>
</dbReference>
<comment type="caution">
    <text evidence="1">The sequence shown here is derived from an EMBL/GenBank/DDBJ whole genome shotgun (WGS) entry which is preliminary data.</text>
</comment>
<reference evidence="1 2" key="1">
    <citation type="submission" date="2016-03" db="EMBL/GenBank/DDBJ databases">
        <title>Comparative genomics of human isolates of Fusobacterium necrophorum.</title>
        <authorList>
            <person name="Jensen A."/>
            <person name="Bank S."/>
            <person name="Andersen P.S."/>
            <person name="Kristensen L.H."/>
            <person name="Prag J."/>
        </authorList>
    </citation>
    <scope>NUCLEOTIDE SEQUENCE [LARGE SCALE GENOMIC DNA]</scope>
    <source>
        <strain evidence="1 2">LS_1264</strain>
    </source>
</reference>
<proteinExistence type="predicted"/>
<evidence type="ECO:0000313" key="1">
    <source>
        <dbReference type="EMBL" id="KYL00759.1"/>
    </source>
</evidence>
<accession>A0A161PPM7</accession>
<evidence type="ECO:0000313" key="2">
    <source>
        <dbReference type="Proteomes" id="UP000075816"/>
    </source>
</evidence>
<organism evidence="1 2">
    <name type="scientific">Fusobacterium necrophorum subsp. funduliforme</name>
    <dbReference type="NCBI Taxonomy" id="143387"/>
    <lineage>
        <taxon>Bacteria</taxon>
        <taxon>Fusobacteriati</taxon>
        <taxon>Fusobacteriota</taxon>
        <taxon>Fusobacteriia</taxon>
        <taxon>Fusobacteriales</taxon>
        <taxon>Fusobacteriaceae</taxon>
        <taxon>Fusobacterium</taxon>
    </lineage>
</organism>
<dbReference type="RefSeq" id="WP_005959412.1">
    <property type="nucleotide sequence ID" value="NZ_CAXOUM010000027.1"/>
</dbReference>
<name>A0A161PPM7_9FUSO</name>
<dbReference type="KEGG" id="fnf:BSQ88_06355"/>
<sequence length="124" mass="14657">MKKNDYKERMFDLLGGNIDDMGFDEKMNFVSNIIIEFEKENEHLRDTSNKGKSWKDEELKIILTDAPTKYNCLKYAKIFKRGYGSIEQIYRWATTPSKDMSDKRQNDAFIQQIKRVAKEIGFRG</sequence>
<gene>
    <name evidence="1" type="ORF">A2J07_07930</name>
</gene>
<dbReference type="eggNOG" id="ENOG5032WJM">
    <property type="taxonomic scope" value="Bacteria"/>
</dbReference>
<dbReference type="AlphaFoldDB" id="A0A161PPM7"/>
<protein>
    <submittedName>
        <fullName evidence="1">Uncharacterized protein</fullName>
    </submittedName>
</protein>